<name>A0A0D0NBS1_ECOLX</name>
<dbReference type="RefSeq" id="WP_042634191.1">
    <property type="nucleotide sequence ID" value="NZ_CAJSLB010000011.1"/>
</dbReference>
<reference evidence="1 7" key="4">
    <citation type="submission" date="2019-06" db="EMBL/GenBank/DDBJ databases">
        <authorList>
            <consortium name="NARMS: The National Antimicrobial Resistance Monitoring System"/>
        </authorList>
    </citation>
    <scope>NUCLEOTIDE SEQUENCE [LARGE SCALE GENOMIC DNA]</scope>
    <source>
        <strain evidence="2 8">FSIS11705178</strain>
        <strain evidence="1 7">FSIS11921886</strain>
    </source>
</reference>
<dbReference type="Pfam" id="PF06067">
    <property type="entry name" value="DUF932"/>
    <property type="match status" value="1"/>
</dbReference>
<dbReference type="InterPro" id="IPR026325">
    <property type="entry name" value="DUF932"/>
</dbReference>
<dbReference type="Proteomes" id="UP000587626">
    <property type="component" value="Unassembled WGS sequence"/>
</dbReference>
<evidence type="ECO:0000313" key="1">
    <source>
        <dbReference type="EMBL" id="EFB2192866.1"/>
    </source>
</evidence>
<dbReference type="EMBL" id="AATLXB010000146">
    <property type="protein sequence ID" value="EFM7863908.1"/>
    <property type="molecule type" value="Genomic_DNA"/>
</dbReference>
<accession>A0A0D0NBS1</accession>
<dbReference type="Proteomes" id="UP000519859">
    <property type="component" value="Unassembled WGS sequence"/>
</dbReference>
<evidence type="ECO:0000313" key="7">
    <source>
        <dbReference type="Proteomes" id="UP000519859"/>
    </source>
</evidence>
<reference evidence="4" key="1">
    <citation type="journal article" date="2018" name="Genome Biol.">
        <title>SKESA: strategic k-mer extension for scrupulous assemblies.</title>
        <authorList>
            <person name="Souvorov A."/>
            <person name="Agarwala R."/>
            <person name="Lipman D.J."/>
        </authorList>
    </citation>
    <scope>NUCLEOTIDE SEQUENCE</scope>
    <source>
        <strain evidence="4">Escherichia coli</strain>
    </source>
</reference>
<gene>
    <name evidence="5" type="primary">yfjQ_3</name>
    <name evidence="3" type="ORF">B6R15_005307</name>
    <name evidence="2" type="ORF">CTR35_000930</name>
    <name evidence="1" type="ORF">FIJ20_11585</name>
    <name evidence="4" type="ORF">J0541_001101</name>
    <name evidence="5" type="ORF">NCTC10082_01918</name>
</gene>
<evidence type="ECO:0000313" key="6">
    <source>
        <dbReference type="Proteomes" id="UP000255164"/>
    </source>
</evidence>
<dbReference type="Proteomes" id="UP000255164">
    <property type="component" value="Unassembled WGS sequence"/>
</dbReference>
<reference evidence="4" key="5">
    <citation type="submission" date="2021-03" db="EMBL/GenBank/DDBJ databases">
        <authorList>
            <consortium name="NCBI Pathogen Detection Project"/>
        </authorList>
    </citation>
    <scope>NUCLEOTIDE SEQUENCE</scope>
    <source>
        <strain evidence="4">Escherichia coli</strain>
    </source>
</reference>
<evidence type="ECO:0000313" key="5">
    <source>
        <dbReference type="EMBL" id="STE03566.1"/>
    </source>
</evidence>
<evidence type="ECO:0000313" key="9">
    <source>
        <dbReference type="Proteomes" id="UP000587626"/>
    </source>
</evidence>
<protein>
    <submittedName>
        <fullName evidence="5">CP4-57 prophage protein</fullName>
    </submittedName>
    <submittedName>
        <fullName evidence="4">DUF945 domain-containing protein</fullName>
    </submittedName>
</protein>
<dbReference type="Proteomes" id="UP000538406">
    <property type="component" value="Unassembled WGS sequence"/>
</dbReference>
<reference evidence="3 9" key="3">
    <citation type="submission" date="2018-08" db="EMBL/GenBank/DDBJ databases">
        <authorList>
            <consortium name="GenomeTrakr network: Whole genome sequencing for foodborne pathogen traceback"/>
        </authorList>
    </citation>
    <scope>NUCLEOTIDE SEQUENCE [LARGE SCALE GENOMIC DNA]</scope>
    <source>
        <strain evidence="3 9">NC_STEC194</strain>
    </source>
</reference>
<organism evidence="4">
    <name type="scientific">Escherichia coli</name>
    <dbReference type="NCBI Taxonomy" id="562"/>
    <lineage>
        <taxon>Bacteria</taxon>
        <taxon>Pseudomonadati</taxon>
        <taxon>Pseudomonadota</taxon>
        <taxon>Gammaproteobacteria</taxon>
        <taxon>Enterobacterales</taxon>
        <taxon>Enterobacteriaceae</taxon>
        <taxon>Escherichia</taxon>
    </lineage>
</organism>
<proteinExistence type="predicted"/>
<evidence type="ECO:0000313" key="8">
    <source>
        <dbReference type="Proteomes" id="UP000538406"/>
    </source>
</evidence>
<dbReference type="EMBL" id="UFZA01000001">
    <property type="protein sequence ID" value="STE03566.1"/>
    <property type="molecule type" value="Genomic_DNA"/>
</dbReference>
<dbReference type="EMBL" id="DADUEU010000005">
    <property type="protein sequence ID" value="HBB1572230.1"/>
    <property type="molecule type" value="Genomic_DNA"/>
</dbReference>
<dbReference type="EMBL" id="AASHPR010000006">
    <property type="protein sequence ID" value="EFC3523836.1"/>
    <property type="molecule type" value="Genomic_DNA"/>
</dbReference>
<evidence type="ECO:0000313" key="3">
    <source>
        <dbReference type="EMBL" id="EFM7863908.1"/>
    </source>
</evidence>
<dbReference type="AlphaFoldDB" id="A0A0D0NBS1"/>
<sequence length="272" mass="31236">MQLASRFGHVNQIRRDRPLTHEELMRHVPSIFGENRHTSRSEHYAYIPTITVLESLQQEGFQPFFACQTRVRDPGRRGYTKHMLRLRRDGEINGQHVPEIILLNSHDGTSSYQMLPGYFRFVCQNGCVCGQSLGEVRVPHRGNVVDRVIEGAYEVVDVFDRIEEKRDAMQSLVLPPPARQALAQAALTYRYGDEHQPVTTADILTPRRREDYGKDLWSAYQTIQENMLKGGISGRSAKGKRIHTRAIHSIDTDIKLNRALWVMAETLLESMR</sequence>
<evidence type="ECO:0000313" key="2">
    <source>
        <dbReference type="EMBL" id="EFC3523836.1"/>
    </source>
</evidence>
<evidence type="ECO:0000313" key="4">
    <source>
        <dbReference type="EMBL" id="HBB1572230.1"/>
    </source>
</evidence>
<reference evidence="5 6" key="2">
    <citation type="submission" date="2018-06" db="EMBL/GenBank/DDBJ databases">
        <authorList>
            <consortium name="Pathogen Informatics"/>
            <person name="Doyle S."/>
        </authorList>
    </citation>
    <scope>NUCLEOTIDE SEQUENCE [LARGE SCALE GENOMIC DNA]</scope>
    <source>
        <strain evidence="5 6">NCTC10082</strain>
    </source>
</reference>
<dbReference type="EMBL" id="AASDFP010000020">
    <property type="protein sequence ID" value="EFB2192866.1"/>
    <property type="molecule type" value="Genomic_DNA"/>
</dbReference>
<dbReference type="Proteomes" id="UP000870292">
    <property type="component" value="Unassembled WGS sequence"/>
</dbReference>